<comment type="caution">
    <text evidence="2">The sequence shown here is derived from an EMBL/GenBank/DDBJ whole genome shotgun (WGS) entry which is preliminary data.</text>
</comment>
<organism evidence="2 3">
    <name type="scientific">Acidiphilium acidophilum</name>
    <name type="common">Thiobacillus acidophilus</name>
    <dbReference type="NCBI Taxonomy" id="76588"/>
    <lineage>
        <taxon>Bacteria</taxon>
        <taxon>Pseudomonadati</taxon>
        <taxon>Pseudomonadota</taxon>
        <taxon>Alphaproteobacteria</taxon>
        <taxon>Acetobacterales</taxon>
        <taxon>Acidocellaceae</taxon>
        <taxon>Acidiphilium</taxon>
    </lineage>
</organism>
<proteinExistence type="predicted"/>
<accession>A0AAW9DR29</accession>
<reference evidence="2 3" key="1">
    <citation type="submission" date="2023-11" db="EMBL/GenBank/DDBJ databases">
        <title>MicrobeMod: A computational toolkit for identifying prokaryotic methylation and restriction-modification with nanopore sequencing.</title>
        <authorList>
            <person name="Crits-Christoph A."/>
            <person name="Kang S.C."/>
            <person name="Lee H."/>
            <person name="Ostrov N."/>
        </authorList>
    </citation>
    <scope>NUCLEOTIDE SEQUENCE [LARGE SCALE GENOMIC DNA]</scope>
    <source>
        <strain evidence="2 3">DSMZ 700</strain>
    </source>
</reference>
<evidence type="ECO:0000256" key="1">
    <source>
        <dbReference type="SAM" id="Phobius"/>
    </source>
</evidence>
<keyword evidence="1" id="KW-1133">Transmembrane helix</keyword>
<evidence type="ECO:0008006" key="4">
    <source>
        <dbReference type="Google" id="ProtNLM"/>
    </source>
</evidence>
<evidence type="ECO:0000313" key="3">
    <source>
        <dbReference type="Proteomes" id="UP001279553"/>
    </source>
</evidence>
<protein>
    <recommendedName>
        <fullName evidence="4">EamA domain-containing protein</fullName>
    </recommendedName>
</protein>
<keyword evidence="1" id="KW-0812">Transmembrane</keyword>
<dbReference type="AlphaFoldDB" id="A0AAW9DR29"/>
<feature type="transmembrane region" description="Helical" evidence="1">
    <location>
        <begin position="40"/>
        <end position="61"/>
    </location>
</feature>
<feature type="transmembrane region" description="Helical" evidence="1">
    <location>
        <begin position="12"/>
        <end position="34"/>
    </location>
</feature>
<dbReference type="Proteomes" id="UP001279553">
    <property type="component" value="Unassembled WGS sequence"/>
</dbReference>
<dbReference type="RefSeq" id="WP_319614561.1">
    <property type="nucleotide sequence ID" value="NZ_JAWXYB010000018.1"/>
</dbReference>
<name>A0AAW9DR29_ACIAO</name>
<dbReference type="EMBL" id="JAWXYB010000018">
    <property type="protein sequence ID" value="MDX5931664.1"/>
    <property type="molecule type" value="Genomic_DNA"/>
</dbReference>
<evidence type="ECO:0000313" key="2">
    <source>
        <dbReference type="EMBL" id="MDX5931664.1"/>
    </source>
</evidence>
<sequence length="71" mass="7940">MPLFLRALWNQRIAALFIVGPGVSVILVALIFGLAHDLQLMAVGVFVLTVGLFSILLSGEYRILRHHQTRR</sequence>
<keyword evidence="3" id="KW-1185">Reference proteome</keyword>
<keyword evidence="1" id="KW-0472">Membrane</keyword>
<gene>
    <name evidence="2" type="ORF">SIL87_12905</name>
</gene>